<feature type="transmembrane region" description="Helical" evidence="1">
    <location>
        <begin position="83"/>
        <end position="102"/>
    </location>
</feature>
<reference evidence="2" key="1">
    <citation type="journal article" date="2021" name="Proc. Natl. Acad. Sci. U.S.A.">
        <title>A Catalog of Tens of Thousands of Viruses from Human Metagenomes Reveals Hidden Associations with Chronic Diseases.</title>
        <authorList>
            <person name="Tisza M.J."/>
            <person name="Buck C.B."/>
        </authorList>
    </citation>
    <scope>NUCLEOTIDE SEQUENCE</scope>
    <source>
        <strain evidence="2">CtqBH20</strain>
    </source>
</reference>
<dbReference type="Pfam" id="PF16079">
    <property type="entry name" value="Phage_holin_5_2"/>
    <property type="match status" value="1"/>
</dbReference>
<organism evidence="2">
    <name type="scientific">Siphoviridae sp. ctqBH20</name>
    <dbReference type="NCBI Taxonomy" id="2825680"/>
    <lineage>
        <taxon>Viruses</taxon>
        <taxon>Duplodnaviria</taxon>
        <taxon>Heunggongvirae</taxon>
        <taxon>Uroviricota</taxon>
        <taxon>Caudoviricetes</taxon>
    </lineage>
</organism>
<evidence type="ECO:0000256" key="1">
    <source>
        <dbReference type="SAM" id="Phobius"/>
    </source>
</evidence>
<keyword evidence="1" id="KW-0472">Membrane</keyword>
<feature type="transmembrane region" description="Helical" evidence="1">
    <location>
        <begin position="20"/>
        <end position="40"/>
    </location>
</feature>
<keyword evidence="1" id="KW-0812">Transmembrane</keyword>
<evidence type="ECO:0000313" key="2">
    <source>
        <dbReference type="EMBL" id="DAE16478.1"/>
    </source>
</evidence>
<sequence length="113" mass="12369">MKPGLLSWKRKKRENNMEQIINYVKPELLVLAVVLYFIGAGLKQAQAVKDKYIPAILGTCGCLLAAVYVIATCPLGTMQEIAMAVFTAVVQGILVAGLSTYVNQLVKQARKEE</sequence>
<name>A0A8S5QAT2_9CAUD</name>
<proteinExistence type="predicted"/>
<protein>
    <submittedName>
        <fullName evidence="2">Holin</fullName>
    </submittedName>
</protein>
<accession>A0A8S5QAT2</accession>
<keyword evidence="1" id="KW-1133">Transmembrane helix</keyword>
<feature type="transmembrane region" description="Helical" evidence="1">
    <location>
        <begin position="52"/>
        <end position="71"/>
    </location>
</feature>
<dbReference type="InterPro" id="IPR032111">
    <property type="entry name" value="Clostridium_phage_holin"/>
</dbReference>
<dbReference type="EMBL" id="BK015626">
    <property type="protein sequence ID" value="DAE16478.1"/>
    <property type="molecule type" value="Genomic_DNA"/>
</dbReference>